<dbReference type="PANTHER" id="PTHR43685">
    <property type="entry name" value="GLYCOSYLTRANSFERASE"/>
    <property type="match status" value="1"/>
</dbReference>
<evidence type="ECO:0000313" key="2">
    <source>
        <dbReference type="EMBL" id="AZL60010.1"/>
    </source>
</evidence>
<dbReference type="InterPro" id="IPR050834">
    <property type="entry name" value="Glycosyltransf_2"/>
</dbReference>
<gene>
    <name evidence="2" type="ORF">EI545_14925</name>
</gene>
<evidence type="ECO:0000259" key="1">
    <source>
        <dbReference type="Pfam" id="PF00535"/>
    </source>
</evidence>
<keyword evidence="3" id="KW-1185">Reference proteome</keyword>
<protein>
    <submittedName>
        <fullName evidence="2">Glycosyltransferase</fullName>
    </submittedName>
</protein>
<dbReference type="AlphaFoldDB" id="A0A3S8U903"/>
<reference evidence="2 3" key="1">
    <citation type="submission" date="2018-12" db="EMBL/GenBank/DDBJ databases">
        <title>Complete genome sequencing of Tabrizicola sp. K13M18.</title>
        <authorList>
            <person name="Bae J.-W."/>
        </authorList>
    </citation>
    <scope>NUCLEOTIDE SEQUENCE [LARGE SCALE GENOMIC DNA]</scope>
    <source>
        <strain evidence="2 3">K13M18</strain>
    </source>
</reference>
<organism evidence="2 3">
    <name type="scientific">Tabrizicola piscis</name>
    <dbReference type="NCBI Taxonomy" id="2494374"/>
    <lineage>
        <taxon>Bacteria</taxon>
        <taxon>Pseudomonadati</taxon>
        <taxon>Pseudomonadota</taxon>
        <taxon>Alphaproteobacteria</taxon>
        <taxon>Rhodobacterales</taxon>
        <taxon>Paracoccaceae</taxon>
        <taxon>Tabrizicola</taxon>
    </lineage>
</organism>
<dbReference type="GO" id="GO:0016740">
    <property type="term" value="F:transferase activity"/>
    <property type="evidence" value="ECO:0007669"/>
    <property type="project" value="UniProtKB-KW"/>
</dbReference>
<keyword evidence="2" id="KW-0808">Transferase</keyword>
<dbReference type="InterPro" id="IPR001173">
    <property type="entry name" value="Glyco_trans_2-like"/>
</dbReference>
<dbReference type="GO" id="GO:0044010">
    <property type="term" value="P:single-species biofilm formation"/>
    <property type="evidence" value="ECO:0007669"/>
    <property type="project" value="TreeGrafter"/>
</dbReference>
<dbReference type="CDD" id="cd00761">
    <property type="entry name" value="Glyco_tranf_GTA_type"/>
    <property type="match status" value="1"/>
</dbReference>
<dbReference type="OrthoDB" id="9807795at2"/>
<dbReference type="Proteomes" id="UP000282002">
    <property type="component" value="Chromosome"/>
</dbReference>
<evidence type="ECO:0000313" key="3">
    <source>
        <dbReference type="Proteomes" id="UP000282002"/>
    </source>
</evidence>
<name>A0A3S8U903_9RHOB</name>
<proteinExistence type="predicted"/>
<feature type="domain" description="Glycosyltransferase 2-like" evidence="1">
    <location>
        <begin position="11"/>
        <end position="160"/>
    </location>
</feature>
<dbReference type="EMBL" id="CP034328">
    <property type="protein sequence ID" value="AZL60010.1"/>
    <property type="molecule type" value="Genomic_DNA"/>
</dbReference>
<dbReference type="KEGG" id="taw:EI545_14925"/>
<dbReference type="InterPro" id="IPR029044">
    <property type="entry name" value="Nucleotide-diphossugar_trans"/>
</dbReference>
<dbReference type="PANTHER" id="PTHR43685:SF2">
    <property type="entry name" value="GLYCOSYLTRANSFERASE 2-LIKE DOMAIN-CONTAINING PROTEIN"/>
    <property type="match status" value="1"/>
</dbReference>
<sequence length="269" mass="30516">MGMTDKPLVTAILPSWNAAGFIHGTLASLDAQTYEAIEILVGDDASSDETPAILRDWAASRPHVRLILREKNLGWVGNCNDLMAQARGEYMFFAFHDDELDPDYVASLTQALQGDPEAMLAYGYMRWIEADGTERLLNGRRTGLQSTAYSRAKAMIMGTWQWHVPNHGLFRASAFSRIGGMKRNEAGEFSADFPWILHMLLLGRFVRIPRPICTKRMRGGNLSRSWERDAAAHIARDRAARREINASDLPFWQRLKLGWLIRLQRRGRT</sequence>
<dbReference type="Gene3D" id="3.90.550.10">
    <property type="entry name" value="Spore Coat Polysaccharide Biosynthesis Protein SpsA, Chain A"/>
    <property type="match status" value="1"/>
</dbReference>
<dbReference type="SUPFAM" id="SSF53448">
    <property type="entry name" value="Nucleotide-diphospho-sugar transferases"/>
    <property type="match status" value="1"/>
</dbReference>
<accession>A0A3S8U903</accession>
<dbReference type="Pfam" id="PF00535">
    <property type="entry name" value="Glycos_transf_2"/>
    <property type="match status" value="1"/>
</dbReference>